<gene>
    <name evidence="2" type="ORF">OFUS_LOCUS11666</name>
</gene>
<protein>
    <submittedName>
        <fullName evidence="2">Uncharacterized protein</fullName>
    </submittedName>
</protein>
<evidence type="ECO:0000313" key="2">
    <source>
        <dbReference type="EMBL" id="CAH1785643.1"/>
    </source>
</evidence>
<feature type="region of interest" description="Disordered" evidence="1">
    <location>
        <begin position="1"/>
        <end position="50"/>
    </location>
</feature>
<organism evidence="2 3">
    <name type="scientific">Owenia fusiformis</name>
    <name type="common">Polychaete worm</name>
    <dbReference type="NCBI Taxonomy" id="6347"/>
    <lineage>
        <taxon>Eukaryota</taxon>
        <taxon>Metazoa</taxon>
        <taxon>Spiralia</taxon>
        <taxon>Lophotrochozoa</taxon>
        <taxon>Annelida</taxon>
        <taxon>Polychaeta</taxon>
        <taxon>Sedentaria</taxon>
        <taxon>Canalipalpata</taxon>
        <taxon>Sabellida</taxon>
        <taxon>Oweniida</taxon>
        <taxon>Oweniidae</taxon>
        <taxon>Owenia</taxon>
    </lineage>
</organism>
<name>A0A8S4P215_OWEFU</name>
<comment type="caution">
    <text evidence="2">The sequence shown here is derived from an EMBL/GenBank/DDBJ whole genome shotgun (WGS) entry which is preliminary data.</text>
</comment>
<dbReference type="AlphaFoldDB" id="A0A8S4P215"/>
<dbReference type="EMBL" id="CAIIXF020000006">
    <property type="protein sequence ID" value="CAH1785643.1"/>
    <property type="molecule type" value="Genomic_DNA"/>
</dbReference>
<dbReference type="Proteomes" id="UP000749559">
    <property type="component" value="Unassembled WGS sequence"/>
</dbReference>
<reference evidence="2" key="1">
    <citation type="submission" date="2022-03" db="EMBL/GenBank/DDBJ databases">
        <authorList>
            <person name="Martin C."/>
        </authorList>
    </citation>
    <scope>NUCLEOTIDE SEQUENCE</scope>
</reference>
<dbReference type="OrthoDB" id="9992480at2759"/>
<keyword evidence="3" id="KW-1185">Reference proteome</keyword>
<accession>A0A8S4P215</accession>
<evidence type="ECO:0000313" key="3">
    <source>
        <dbReference type="Proteomes" id="UP000749559"/>
    </source>
</evidence>
<proteinExistence type="predicted"/>
<sequence length="554" mass="63151">MEKEVDPSAPNLPHQADPGNLNNSTHPPPGNPTLNAVPSPPTYNMYDVPEFDGPPPSYEQCVYNDPKTSYQPVTQPEEIQIAKPADTGLPALWYVDFFPRKVIPLQQPVEYSAEPRYEPFMSCMHQANYWLTQNLHYEVKTCECIERKVAKDGSVEGETTLWNRSHYNKTVYVRGLRIWIHGKADPNGPAQQLAHFNIKPEVHQISLTETEEFQQSMALGNAMAMSNMMMAGPFRRRQHNAMNMAMNMQMAANMCQGVTIPKFQSLEDALKQWNERLDENPIPGKLLNIETFEMKYSETSFFESTENHVDPEVTAWTQRESTSKMFVHVLRVFYVIGPPSGEKLGIMNFTPYLLEEMPRTFSVRQPKFEAYTSVLDRATNWVVQNQAINRVTNIQSINLRWERLNLKANIDPNSMAFAENPYVDTQFVRTVRIAYAINPAPIPPETPMLLTTKVMCPYKVGARIFETNGQNLQRVVAWLHLSGAKVLCAETVEYNFHPDAKIVRSDESYWKVTGHTGHYWLCCFRLYIVGPYTEPPASMLPPPPGTNGDRHSVG</sequence>
<evidence type="ECO:0000256" key="1">
    <source>
        <dbReference type="SAM" id="MobiDB-lite"/>
    </source>
</evidence>